<gene>
    <name evidence="3" type="primary">xerC_1</name>
    <name evidence="3" type="ORF">McpAg1_01430</name>
</gene>
<evidence type="ECO:0000256" key="1">
    <source>
        <dbReference type="ARBA" id="ARBA00023172"/>
    </source>
</evidence>
<dbReference type="EMBL" id="JAWDKA010000001">
    <property type="protein sequence ID" value="MDV0440964.1"/>
    <property type="molecule type" value="Genomic_DNA"/>
</dbReference>
<organism evidence="3 4">
    <name type="scientific">Methanorbis furvi</name>
    <dbReference type="NCBI Taxonomy" id="3028299"/>
    <lineage>
        <taxon>Archaea</taxon>
        <taxon>Methanobacteriati</taxon>
        <taxon>Methanobacteriota</taxon>
        <taxon>Stenosarchaea group</taxon>
        <taxon>Methanomicrobia</taxon>
        <taxon>Methanomicrobiales</taxon>
        <taxon>Methanocorpusculaceae</taxon>
        <taxon>Methanorbis</taxon>
    </lineage>
</organism>
<evidence type="ECO:0000313" key="3">
    <source>
        <dbReference type="EMBL" id="MDV0440964.1"/>
    </source>
</evidence>
<sequence length="369" mass="42049">MTKLSVTDYVNTKRTKNTKSVVRGSLTQFFRHVSKQQLLTKDLDTYSLQYLENSSIDQIFADANSYFDSIYSLSPKTISLRIGFLIHYLKMNDIAFSAAQDSILSGRLPRSVTVHDEDYLTTERLRSVLAQSDVMMRAIILVLASSGMRIGEVLSFDISQMHGNEIHMRASQMKGQKPHVYFISVEAVQAVNEWLKVRDVFATRALLKTKKCLGHSSVISSCVFPYSYSSIGVKFTLVMQKAGLYERDMVTRRGRITLHSIRKWTDSTMKIHISSNLANALIGHFEAGDSSYRRYTREQLREAYAKVEPYLTILAPQEYADLKSETQQQLASHDKLLVGLMEENYQIKADNKVIKDTLNSLVRLLDTEK</sequence>
<accession>A0AAE4MB84</accession>
<evidence type="ECO:0000259" key="2">
    <source>
        <dbReference type="PROSITE" id="PS51898"/>
    </source>
</evidence>
<dbReference type="Gene3D" id="1.10.443.10">
    <property type="entry name" value="Intergrase catalytic core"/>
    <property type="match status" value="1"/>
</dbReference>
<dbReference type="InterPro" id="IPR002104">
    <property type="entry name" value="Integrase_catalytic"/>
</dbReference>
<feature type="domain" description="Tyr recombinase" evidence="2">
    <location>
        <begin position="115"/>
        <end position="305"/>
    </location>
</feature>
<dbReference type="Pfam" id="PF00589">
    <property type="entry name" value="Phage_integrase"/>
    <property type="match status" value="1"/>
</dbReference>
<comment type="caution">
    <text evidence="3">The sequence shown here is derived from an EMBL/GenBank/DDBJ whole genome shotgun (WGS) entry which is preliminary data.</text>
</comment>
<reference evidence="3" key="1">
    <citation type="submission" date="2023-06" db="EMBL/GenBank/DDBJ databases">
        <title>Genome sequence of Methancorpusculaceae sp. Ag1.</title>
        <authorList>
            <person name="Protasov E."/>
            <person name="Platt K."/>
            <person name="Poehlein A."/>
            <person name="Daniel R."/>
            <person name="Brune A."/>
        </authorList>
    </citation>
    <scope>NUCLEOTIDE SEQUENCE</scope>
    <source>
        <strain evidence="3">Ag1</strain>
    </source>
</reference>
<dbReference type="PROSITE" id="PS51898">
    <property type="entry name" value="TYR_RECOMBINASE"/>
    <property type="match status" value="1"/>
</dbReference>
<protein>
    <submittedName>
        <fullName evidence="3">Tyrosine recombinase XerC</fullName>
    </submittedName>
</protein>
<keyword evidence="4" id="KW-1185">Reference proteome</keyword>
<dbReference type="GO" id="GO:0006310">
    <property type="term" value="P:DNA recombination"/>
    <property type="evidence" value="ECO:0007669"/>
    <property type="project" value="UniProtKB-KW"/>
</dbReference>
<dbReference type="Proteomes" id="UP001273136">
    <property type="component" value="Unassembled WGS sequence"/>
</dbReference>
<dbReference type="AlphaFoldDB" id="A0AAE4MB84"/>
<dbReference type="InterPro" id="IPR011010">
    <property type="entry name" value="DNA_brk_join_enz"/>
</dbReference>
<evidence type="ECO:0000313" key="4">
    <source>
        <dbReference type="Proteomes" id="UP001273136"/>
    </source>
</evidence>
<proteinExistence type="predicted"/>
<dbReference type="RefSeq" id="WP_338093358.1">
    <property type="nucleotide sequence ID" value="NZ_JAWDKA010000001.1"/>
</dbReference>
<name>A0AAE4MB84_9EURY</name>
<dbReference type="GO" id="GO:0015074">
    <property type="term" value="P:DNA integration"/>
    <property type="evidence" value="ECO:0007669"/>
    <property type="project" value="InterPro"/>
</dbReference>
<dbReference type="GO" id="GO:0003677">
    <property type="term" value="F:DNA binding"/>
    <property type="evidence" value="ECO:0007669"/>
    <property type="project" value="InterPro"/>
</dbReference>
<keyword evidence="1" id="KW-0233">DNA recombination</keyword>
<dbReference type="SUPFAM" id="SSF56349">
    <property type="entry name" value="DNA breaking-rejoining enzymes"/>
    <property type="match status" value="1"/>
</dbReference>
<dbReference type="InterPro" id="IPR013762">
    <property type="entry name" value="Integrase-like_cat_sf"/>
</dbReference>